<keyword evidence="4" id="KW-1185">Reference proteome</keyword>
<dbReference type="EMBL" id="CP092423">
    <property type="protein sequence ID" value="ULP43757.1"/>
    <property type="molecule type" value="Genomic_DNA"/>
</dbReference>
<dbReference type="InterPro" id="IPR000792">
    <property type="entry name" value="Tscrpt_reg_LuxR_C"/>
</dbReference>
<evidence type="ECO:0000259" key="2">
    <source>
        <dbReference type="SMART" id="SM00421"/>
    </source>
</evidence>
<feature type="region of interest" description="Disordered" evidence="1">
    <location>
        <begin position="188"/>
        <end position="207"/>
    </location>
</feature>
<dbReference type="Proteomes" id="UP001055171">
    <property type="component" value="Chromosome"/>
</dbReference>
<gene>
    <name evidence="3" type="ORF">MJO58_07305</name>
</gene>
<dbReference type="SUPFAM" id="SSF46894">
    <property type="entry name" value="C-terminal effector domain of the bipartite response regulators"/>
    <property type="match status" value="1"/>
</dbReference>
<dbReference type="SMART" id="SM00421">
    <property type="entry name" value="HTH_LUXR"/>
    <property type="match status" value="1"/>
</dbReference>
<evidence type="ECO:0000256" key="1">
    <source>
        <dbReference type="SAM" id="MobiDB-lite"/>
    </source>
</evidence>
<dbReference type="RefSeq" id="WP_239722425.1">
    <property type="nucleotide sequence ID" value="NZ_CP092423.2"/>
</dbReference>
<name>A0ABY3UVZ5_MYCLN</name>
<reference evidence="3" key="1">
    <citation type="submission" date="2022-08" db="EMBL/GenBank/DDBJ databases">
        <title>Complete genome sequence of 14 non-tuberculosis mycobacteria type-strains.</title>
        <authorList>
            <person name="Igarashi Y."/>
            <person name="Osugi A."/>
            <person name="Mitarai S."/>
        </authorList>
    </citation>
    <scope>NUCLEOTIDE SEQUENCE</scope>
    <source>
        <strain evidence="3">ATCC 51985</strain>
    </source>
</reference>
<dbReference type="Pfam" id="PF00196">
    <property type="entry name" value="GerE"/>
    <property type="match status" value="1"/>
</dbReference>
<protein>
    <submittedName>
        <fullName evidence="3">LuxR C-terminal-related transcriptional regulator</fullName>
    </submittedName>
</protein>
<dbReference type="InterPro" id="IPR036388">
    <property type="entry name" value="WH-like_DNA-bd_sf"/>
</dbReference>
<feature type="domain" description="HTH luxR-type" evidence="2">
    <location>
        <begin position="4"/>
        <end position="60"/>
    </location>
</feature>
<evidence type="ECO:0000313" key="4">
    <source>
        <dbReference type="Proteomes" id="UP001055171"/>
    </source>
</evidence>
<feature type="compositionally biased region" description="Basic residues" evidence="1">
    <location>
        <begin position="196"/>
        <end position="207"/>
    </location>
</feature>
<dbReference type="Gene3D" id="1.10.10.10">
    <property type="entry name" value="Winged helix-like DNA-binding domain superfamily/Winged helix DNA-binding domain"/>
    <property type="match status" value="1"/>
</dbReference>
<evidence type="ECO:0000313" key="3">
    <source>
        <dbReference type="EMBL" id="ULP43757.1"/>
    </source>
</evidence>
<organism evidence="3 4">
    <name type="scientific">Mycobacterium lentiflavum</name>
    <dbReference type="NCBI Taxonomy" id="141349"/>
    <lineage>
        <taxon>Bacteria</taxon>
        <taxon>Bacillati</taxon>
        <taxon>Actinomycetota</taxon>
        <taxon>Actinomycetes</taxon>
        <taxon>Mycobacteriales</taxon>
        <taxon>Mycobacteriaceae</taxon>
        <taxon>Mycobacterium</taxon>
        <taxon>Mycobacterium simiae complex</taxon>
    </lineage>
</organism>
<dbReference type="InterPro" id="IPR016032">
    <property type="entry name" value="Sig_transdc_resp-reg_C-effctor"/>
</dbReference>
<accession>A0ABY3UVZ5</accession>
<sequence>MPVGEELTPKELEVLRLLRTRLTRTEIGARLYVSLNTVRATSAPYRKLRVEHRGAAVRLLGRVRRAGGSRWSGRNRCRWSRRACRWAHGTRRAHGRRRPRRTRGAGSPCRGCRARRGCRSRRRGGRGSRQAGAYATPVRHIFRVLLERWRTALPRREIGAGIEQIAGHVDLLSGLGVSQTLRRRLAMGLDGNEGRQHRHRHRAERAS</sequence>
<proteinExistence type="predicted"/>